<proteinExistence type="predicted"/>
<dbReference type="InterPro" id="IPR010879">
    <property type="entry name" value="DUF1508"/>
</dbReference>
<comment type="caution">
    <text evidence="2">The sequence shown here is derived from an EMBL/GenBank/DDBJ whole genome shotgun (WGS) entry which is preliminary data.</text>
</comment>
<dbReference type="EMBL" id="JAFBIL020000002">
    <property type="protein sequence ID" value="MBZ2206580.1"/>
    <property type="molecule type" value="Genomic_DNA"/>
</dbReference>
<dbReference type="Proteomes" id="UP000809349">
    <property type="component" value="Unassembled WGS sequence"/>
</dbReference>
<protein>
    <submittedName>
        <fullName evidence="2">DUF1508 domain-containing protein</fullName>
    </submittedName>
</protein>
<feature type="domain" description="DUF1508" evidence="1">
    <location>
        <begin position="9"/>
        <end position="44"/>
    </location>
</feature>
<evidence type="ECO:0000313" key="2">
    <source>
        <dbReference type="EMBL" id="MBZ2206580.1"/>
    </source>
</evidence>
<keyword evidence="3" id="KW-1185">Reference proteome</keyword>
<evidence type="ECO:0000259" key="1">
    <source>
        <dbReference type="Pfam" id="PF07411"/>
    </source>
</evidence>
<dbReference type="InterPro" id="IPR036913">
    <property type="entry name" value="YegP-like_sf"/>
</dbReference>
<name>A0ABS7SN54_9BURK</name>
<accession>A0ABS7SN54</accession>
<dbReference type="Gene3D" id="3.30.160.160">
    <property type="entry name" value="YegP-like"/>
    <property type="match status" value="1"/>
</dbReference>
<gene>
    <name evidence="2" type="ORF">I4X03_004840</name>
</gene>
<dbReference type="SUPFAM" id="SSF160113">
    <property type="entry name" value="YegP-like"/>
    <property type="match status" value="1"/>
</dbReference>
<dbReference type="RefSeq" id="WP_223466555.1">
    <property type="nucleotide sequence ID" value="NZ_JAFBIL020000002.1"/>
</dbReference>
<organism evidence="2 3">
    <name type="scientific">Massilia soli</name>
    <dbReference type="NCBI Taxonomy" id="2792854"/>
    <lineage>
        <taxon>Bacteria</taxon>
        <taxon>Pseudomonadati</taxon>
        <taxon>Pseudomonadota</taxon>
        <taxon>Betaproteobacteria</taxon>
        <taxon>Burkholderiales</taxon>
        <taxon>Oxalobacteraceae</taxon>
        <taxon>Telluria group</taxon>
        <taxon>Massilia</taxon>
    </lineage>
</organism>
<sequence length="128" mass="13733">MYFTIYPAEQGQFRWNLKSANHENICSGESYHNKADCVKAIQLVNGMNNYPTRDLTLMASAFGTGLMSPWRAAMAGIESIPASKGMLSSASIASAGLLGHAIESASSTWKPTGLLSDFLGNGFAQPKR</sequence>
<reference evidence="2 3" key="1">
    <citation type="submission" date="2021-08" db="EMBL/GenBank/DDBJ databases">
        <title>Massilia sp. R798.</title>
        <authorList>
            <person name="Baek J.H."/>
            <person name="Jung H.S."/>
            <person name="Kim K.R."/>
            <person name="Jeon C.O."/>
        </authorList>
    </citation>
    <scope>NUCLEOTIDE SEQUENCE [LARGE SCALE GENOMIC DNA]</scope>
    <source>
        <strain evidence="2 3">R798</strain>
    </source>
</reference>
<evidence type="ECO:0000313" key="3">
    <source>
        <dbReference type="Proteomes" id="UP000809349"/>
    </source>
</evidence>
<dbReference type="Pfam" id="PF07411">
    <property type="entry name" value="DUF1508"/>
    <property type="match status" value="1"/>
</dbReference>